<keyword evidence="2" id="KW-0479">Metal-binding</keyword>
<evidence type="ECO:0000313" key="8">
    <source>
        <dbReference type="Proteomes" id="UP000250831"/>
    </source>
</evidence>
<gene>
    <name evidence="7" type="ORF">DCO56_13135</name>
</gene>
<dbReference type="Proteomes" id="UP000250831">
    <property type="component" value="Unassembled WGS sequence"/>
</dbReference>
<dbReference type="RefSeq" id="WP_108634221.1">
    <property type="nucleotide sequence ID" value="NZ_QCXX01000003.1"/>
</dbReference>
<dbReference type="GO" id="GO:0016020">
    <property type="term" value="C:membrane"/>
    <property type="evidence" value="ECO:0007669"/>
    <property type="project" value="InterPro"/>
</dbReference>
<dbReference type="InterPro" id="IPR036188">
    <property type="entry name" value="FAD/NAD-bd_sf"/>
</dbReference>
<feature type="domain" description="Rieske" evidence="6">
    <location>
        <begin position="418"/>
        <end position="504"/>
    </location>
</feature>
<dbReference type="Gene3D" id="3.30.9.10">
    <property type="entry name" value="D-Amino Acid Oxidase, subunit A, domain 2"/>
    <property type="match status" value="1"/>
</dbReference>
<proteinExistence type="predicted"/>
<evidence type="ECO:0000313" key="7">
    <source>
        <dbReference type="EMBL" id="PUV24293.1"/>
    </source>
</evidence>
<dbReference type="OrthoDB" id="9767869at2"/>
<dbReference type="PROSITE" id="PS51296">
    <property type="entry name" value="RIESKE"/>
    <property type="match status" value="1"/>
</dbReference>
<dbReference type="Pfam" id="PF00355">
    <property type="entry name" value="Rieske"/>
    <property type="match status" value="1"/>
</dbReference>
<dbReference type="SUPFAM" id="SSF50022">
    <property type="entry name" value="ISP domain"/>
    <property type="match status" value="1"/>
</dbReference>
<dbReference type="AlphaFoldDB" id="A0A363NU84"/>
<dbReference type="Gene3D" id="2.102.10.10">
    <property type="entry name" value="Rieske [2Fe-2S] iron-sulphur domain"/>
    <property type="match status" value="1"/>
</dbReference>
<organism evidence="7 8">
    <name type="scientific">Sphingobacterium athyrii</name>
    <dbReference type="NCBI Taxonomy" id="2152717"/>
    <lineage>
        <taxon>Bacteria</taxon>
        <taxon>Pseudomonadati</taxon>
        <taxon>Bacteroidota</taxon>
        <taxon>Sphingobacteriia</taxon>
        <taxon>Sphingobacteriales</taxon>
        <taxon>Sphingobacteriaceae</taxon>
        <taxon>Sphingobacterium</taxon>
    </lineage>
</organism>
<evidence type="ECO:0000256" key="1">
    <source>
        <dbReference type="ARBA" id="ARBA00022714"/>
    </source>
</evidence>
<evidence type="ECO:0000256" key="2">
    <source>
        <dbReference type="ARBA" id="ARBA00022723"/>
    </source>
</evidence>
<evidence type="ECO:0000256" key="3">
    <source>
        <dbReference type="ARBA" id="ARBA00023004"/>
    </source>
</evidence>
<dbReference type="GO" id="GO:0046872">
    <property type="term" value="F:metal ion binding"/>
    <property type="evidence" value="ECO:0007669"/>
    <property type="project" value="UniProtKB-KW"/>
</dbReference>
<dbReference type="InterPro" id="IPR036922">
    <property type="entry name" value="Rieske_2Fe-2S_sf"/>
</dbReference>
<dbReference type="InterPro" id="IPR017941">
    <property type="entry name" value="Rieske_2Fe-2S"/>
</dbReference>
<reference evidence="7 8" key="1">
    <citation type="submission" date="2018-04" db="EMBL/GenBank/DDBJ databases">
        <title>Sphingobacterium sp. M46 Genome.</title>
        <authorList>
            <person name="Cheng J."/>
            <person name="Li Y."/>
        </authorList>
    </citation>
    <scope>NUCLEOTIDE SEQUENCE [LARGE SCALE GENOMIC DNA]</scope>
    <source>
        <strain evidence="7 8">M46</strain>
    </source>
</reference>
<dbReference type="GO" id="GO:0051537">
    <property type="term" value="F:2 iron, 2 sulfur cluster binding"/>
    <property type="evidence" value="ECO:0007669"/>
    <property type="project" value="UniProtKB-KW"/>
</dbReference>
<dbReference type="PANTHER" id="PTHR13847:SF281">
    <property type="entry name" value="FAD DEPENDENT OXIDOREDUCTASE DOMAIN-CONTAINING PROTEIN"/>
    <property type="match status" value="1"/>
</dbReference>
<protein>
    <recommendedName>
        <fullName evidence="6">Rieske domain-containing protein</fullName>
    </recommendedName>
</protein>
<dbReference type="Pfam" id="PF01266">
    <property type="entry name" value="DAO"/>
    <property type="match status" value="1"/>
</dbReference>
<name>A0A363NU84_9SPHI</name>
<accession>A0A363NU84</accession>
<dbReference type="Gene3D" id="3.50.50.60">
    <property type="entry name" value="FAD/NAD(P)-binding domain"/>
    <property type="match status" value="1"/>
</dbReference>
<keyword evidence="4" id="KW-0411">Iron-sulfur</keyword>
<dbReference type="PANTHER" id="PTHR13847">
    <property type="entry name" value="SARCOSINE DEHYDROGENASE-RELATED"/>
    <property type="match status" value="1"/>
</dbReference>
<keyword evidence="8" id="KW-1185">Reference proteome</keyword>
<dbReference type="PRINTS" id="PR00162">
    <property type="entry name" value="RIESKE"/>
</dbReference>
<keyword evidence="1" id="KW-0001">2Fe-2S</keyword>
<evidence type="ECO:0000259" key="6">
    <source>
        <dbReference type="PROSITE" id="PS51296"/>
    </source>
</evidence>
<evidence type="ECO:0000256" key="5">
    <source>
        <dbReference type="ARBA" id="ARBA00023157"/>
    </source>
</evidence>
<sequence>MKRDGSNESFWQTVEEQNFSTDFSDLEFDTIIVGAGITGVTLAKELQDRGLKCLLLDKENPGFGTTGGTTAHINNFYDASYDEIMHKFGEESARLLVKSTKDTLDYIKKNVLKYSIDCDFSTCNFFLFSAEDKQNEKLDSILAAHQQLDVKTTPSATLPFNLPFAKAIRIEGQAQFHPLKYLIRLLDAYKQAGGAILTNQSIVEYQNQENEIRLKTSDERIFTAKNIIWATHIPPGKNRFDLLVAPYRSYVLTLKLRNPPEILAQTADLYDPYHYFRYHRDGDTYYLIAGGFDHKTGDENNTEKHFNDLKELVDKHFEYDELTAQWSSQYYVSADGLPYIGRMPHEPNVYIATGYGGNGMTFGSMASLIIPDLLQGKETSLSKLLSPARVKPVASAKSVLSEGWNATQHFIMDKLSANKIKEFEDVPLQQGSVVKYQGKTLAVYRDEHGDLYCLSSICPHMGCTVSWNAAEKSWDCPCHGSRFDIEGKLLNGPAVSGLSRVDTY</sequence>
<dbReference type="SUPFAM" id="SSF51905">
    <property type="entry name" value="FAD/NAD(P)-binding domain"/>
    <property type="match status" value="1"/>
</dbReference>
<evidence type="ECO:0000256" key="4">
    <source>
        <dbReference type="ARBA" id="ARBA00023014"/>
    </source>
</evidence>
<dbReference type="GO" id="GO:0005737">
    <property type="term" value="C:cytoplasm"/>
    <property type="evidence" value="ECO:0007669"/>
    <property type="project" value="TreeGrafter"/>
</dbReference>
<dbReference type="FunFam" id="2.102.10.10:FF:000014">
    <property type="entry name" value="Oxidoreductase, FAD dependent"/>
    <property type="match status" value="1"/>
</dbReference>
<comment type="caution">
    <text evidence="7">The sequence shown here is derived from an EMBL/GenBank/DDBJ whole genome shotgun (WGS) entry which is preliminary data.</text>
</comment>
<dbReference type="EMBL" id="QCXX01000003">
    <property type="protein sequence ID" value="PUV24293.1"/>
    <property type="molecule type" value="Genomic_DNA"/>
</dbReference>
<dbReference type="CDD" id="cd03477">
    <property type="entry name" value="Rieske_YhfW_C"/>
    <property type="match status" value="1"/>
</dbReference>
<keyword evidence="5" id="KW-1015">Disulfide bond</keyword>
<dbReference type="InterPro" id="IPR038010">
    <property type="entry name" value="YhfW_C"/>
</dbReference>
<keyword evidence="3" id="KW-0408">Iron</keyword>
<dbReference type="InterPro" id="IPR006076">
    <property type="entry name" value="FAD-dep_OxRdtase"/>
</dbReference>
<dbReference type="InterPro" id="IPR005805">
    <property type="entry name" value="Rieske_Fe-S_prot_C"/>
</dbReference>